<gene>
    <name evidence="1" type="ORF">ENU30_00490</name>
</gene>
<sequence length="68" mass="8038">MIFLDGLLKKLRWVAERARGEGIEYIYIGNVGDPQLESTKCPRYNYSILIKGRYIPWKICSEDLHMLY</sequence>
<proteinExistence type="predicted"/>
<protein>
    <submittedName>
        <fullName evidence="1">Uncharacterized protein</fullName>
    </submittedName>
</protein>
<organism evidence="1">
    <name type="scientific">Ignisphaera aggregans</name>
    <dbReference type="NCBI Taxonomy" id="334771"/>
    <lineage>
        <taxon>Archaea</taxon>
        <taxon>Thermoproteota</taxon>
        <taxon>Thermoprotei</taxon>
        <taxon>Desulfurococcales</taxon>
        <taxon>Desulfurococcaceae</taxon>
        <taxon>Ignisphaera</taxon>
    </lineage>
</organism>
<accession>A0A7J3JNV5</accession>
<dbReference type="EMBL" id="DTBZ01000014">
    <property type="protein sequence ID" value="HGQ17447.1"/>
    <property type="molecule type" value="Genomic_DNA"/>
</dbReference>
<comment type="caution">
    <text evidence="1">The sequence shown here is derived from an EMBL/GenBank/DDBJ whole genome shotgun (WGS) entry which is preliminary data.</text>
</comment>
<dbReference type="AlphaFoldDB" id="A0A7J3JNV5"/>
<name>A0A7J3JNV5_9CREN</name>
<reference evidence="1" key="1">
    <citation type="journal article" date="2020" name="mSystems">
        <title>Genome- and Community-Level Interaction Insights into Carbon Utilization and Element Cycling Functions of Hydrothermarchaeota in Hydrothermal Sediment.</title>
        <authorList>
            <person name="Zhou Z."/>
            <person name="Liu Y."/>
            <person name="Xu W."/>
            <person name="Pan J."/>
            <person name="Luo Z.H."/>
            <person name="Li M."/>
        </authorList>
    </citation>
    <scope>NUCLEOTIDE SEQUENCE [LARGE SCALE GENOMIC DNA]</scope>
    <source>
        <strain evidence="1">SpSt-657</strain>
    </source>
</reference>
<evidence type="ECO:0000313" key="1">
    <source>
        <dbReference type="EMBL" id="HGQ17447.1"/>
    </source>
</evidence>